<dbReference type="EMBL" id="RBZU01000001">
    <property type="protein sequence ID" value="RKP58472.1"/>
    <property type="molecule type" value="Genomic_DNA"/>
</dbReference>
<dbReference type="InterPro" id="IPR027417">
    <property type="entry name" value="P-loop_NTPase"/>
</dbReference>
<organism evidence="2 3">
    <name type="scientific">Pararobbsia silviterrae</name>
    <dbReference type="NCBI Taxonomy" id="1792498"/>
    <lineage>
        <taxon>Bacteria</taxon>
        <taxon>Pseudomonadati</taxon>
        <taxon>Pseudomonadota</taxon>
        <taxon>Betaproteobacteria</taxon>
        <taxon>Burkholderiales</taxon>
        <taxon>Burkholderiaceae</taxon>
        <taxon>Pararobbsia</taxon>
    </lineage>
</organism>
<dbReference type="SUPFAM" id="SSF53335">
    <property type="entry name" value="S-adenosyl-L-methionine-dependent methyltransferases"/>
    <property type="match status" value="1"/>
</dbReference>
<dbReference type="InterPro" id="IPR029044">
    <property type="entry name" value="Nucleotide-diphossugar_trans"/>
</dbReference>
<dbReference type="GO" id="GO:0008168">
    <property type="term" value="F:methyltransferase activity"/>
    <property type="evidence" value="ECO:0007669"/>
    <property type="project" value="UniProtKB-KW"/>
</dbReference>
<dbReference type="SUPFAM" id="SSF52540">
    <property type="entry name" value="P-loop containing nucleoside triphosphate hydrolases"/>
    <property type="match status" value="1"/>
</dbReference>
<dbReference type="AlphaFoldDB" id="A0A494Y6X8"/>
<evidence type="ECO:0000313" key="2">
    <source>
        <dbReference type="EMBL" id="RKP58472.1"/>
    </source>
</evidence>
<dbReference type="Proteomes" id="UP000270342">
    <property type="component" value="Unassembled WGS sequence"/>
</dbReference>
<dbReference type="Pfam" id="PF13649">
    <property type="entry name" value="Methyltransf_25"/>
    <property type="match status" value="1"/>
</dbReference>
<dbReference type="InterPro" id="IPR041698">
    <property type="entry name" value="Methyltransf_25"/>
</dbReference>
<dbReference type="GO" id="GO:0032259">
    <property type="term" value="P:methylation"/>
    <property type="evidence" value="ECO:0007669"/>
    <property type="project" value="UniProtKB-KW"/>
</dbReference>
<dbReference type="Gene3D" id="3.40.50.300">
    <property type="entry name" value="P-loop containing nucleotide triphosphate hydrolases"/>
    <property type="match status" value="1"/>
</dbReference>
<keyword evidence="2" id="KW-0808">Transferase</keyword>
<keyword evidence="3" id="KW-1185">Reference proteome</keyword>
<protein>
    <submittedName>
        <fullName evidence="2">Methyltransferase domain-containing protein</fullName>
    </submittedName>
</protein>
<keyword evidence="2" id="KW-0489">Methyltransferase</keyword>
<name>A0A494Y6X8_9BURK</name>
<proteinExistence type="predicted"/>
<dbReference type="InterPro" id="IPR029063">
    <property type="entry name" value="SAM-dependent_MTases_sf"/>
</dbReference>
<feature type="domain" description="Methyltransferase" evidence="1">
    <location>
        <begin position="766"/>
        <end position="844"/>
    </location>
</feature>
<dbReference type="SUPFAM" id="SSF53448">
    <property type="entry name" value="Nucleotide-diphospho-sugar transferases"/>
    <property type="match status" value="1"/>
</dbReference>
<evidence type="ECO:0000259" key="1">
    <source>
        <dbReference type="Pfam" id="PF13649"/>
    </source>
</evidence>
<comment type="caution">
    <text evidence="2">The sequence shown here is derived from an EMBL/GenBank/DDBJ whole genome shotgun (WGS) entry which is preliminary data.</text>
</comment>
<evidence type="ECO:0000313" key="3">
    <source>
        <dbReference type="Proteomes" id="UP000270342"/>
    </source>
</evidence>
<dbReference type="Gene3D" id="3.40.50.150">
    <property type="entry name" value="Vaccinia Virus protein VP39"/>
    <property type="match status" value="1"/>
</dbReference>
<accession>A0A494Y6X8</accession>
<reference evidence="2 3" key="1">
    <citation type="submission" date="2018-10" db="EMBL/GenBank/DDBJ databases">
        <title>Robbsia sp. DHC34, isolated from soil.</title>
        <authorList>
            <person name="Gao Z.-H."/>
            <person name="Qiu L.-H."/>
        </authorList>
    </citation>
    <scope>NUCLEOTIDE SEQUENCE [LARGE SCALE GENOMIC DNA]</scope>
    <source>
        <strain evidence="2 3">DHC34</strain>
    </source>
</reference>
<sequence>MMEETQFQSGATQGRLIVILGMHRSGTSAITRAMATLGADFGDNLMPAVGGNNEKGFFEDVDVNRLNIELMNALGIEWHSIRDFDLERLPPAVLDGFQIRALTLLRGKINGRIFALKDPRIARLMAFWKPVFDRVGVPVSYVIAVRNPMSVVQSLAKRDGFTEELSYLLWLAHVVPALIATRDVSRVLVDYDTLLDAPGPELERMAREMGLALDARHVQTFSEEFLEGGLRHTRFQPQDLDLVRVSPPAVAQLFQALDRACRGASESDALVSAVERGRALLRDLTPILQRVEAGASPQVGNLQKQIAERDRAIQTLSNGIQERDRVIAESQRQLQALAGQFKQSQDLVKQLVQHEAEQALNAIANAGNSAVAVAPPTVHALDASGPVLTAPQTGGPAMHADLSIAPATTPISALRSNDAPVVPVVSSVTPSTNKKRPKGVPDAIFSFIVDVDTKFAYQGYYLAHSLIEHSCDHPSEVHVQFTPEVGADVRDVFVEMGCSVHQIERFGDGRYCNKIAQLANLHAYKFGKAVLLDTDTIVLADIRPFLRDDALMAKVVDFPNPSTDVLDEIGRLAKMKRVPQPMQVDASDDVTYVGNCNGGFYSIPKAMCEMVDEMWRTSANWLLKHMEPLRRAGKEIHVDQISMWLAINVGSVPYRNAPSNLNYFIHTEGKHRYLNEKAPIAMMHYHDSSIGVTGKLEPRVTLDARGRDAVLKANAQMDKHFHSTLFWNFRYAHFIERGSGVGSRGENLQYKRELLIENGAQDAESVLDVGCGDLEVVKGLALRNYVGLDTSDRAIEVARRAKPDWQFQLLDGSDVRETIPSKDLVLCFEVLIHQPTRSAYEKLVDLLVDRTQQTLIVSGYAADYLARAANAMLFFYEPLEESLRKSGKFKSIRKIGAHSDVTVFRCDVEPLAA</sequence>
<gene>
    <name evidence="2" type="ORF">D7S86_00455</name>
</gene>
<dbReference type="Gene3D" id="3.90.550.10">
    <property type="entry name" value="Spore Coat Polysaccharide Biosynthesis Protein SpsA, Chain A"/>
    <property type="match status" value="1"/>
</dbReference>